<dbReference type="PANTHER" id="PTHR43343:SF3">
    <property type="entry name" value="PROTEASE DO-LIKE 8, CHLOROPLASTIC"/>
    <property type="match status" value="1"/>
</dbReference>
<organism evidence="4">
    <name type="scientific">marine metagenome</name>
    <dbReference type="NCBI Taxonomy" id="408172"/>
    <lineage>
        <taxon>unclassified sequences</taxon>
        <taxon>metagenomes</taxon>
        <taxon>ecological metagenomes</taxon>
    </lineage>
</organism>
<dbReference type="PRINTS" id="PR00834">
    <property type="entry name" value="PROTEASES2C"/>
</dbReference>
<sequence>VHAIGHPLGQPWVYTRGPIGQILQDYSWKTGGIQHQATMIQTQTPINPGNSGGPLITDQGKVIGVNTLTTKKAQGVNFAVSVDDIKELYQNRSSYPCDKVRADPKPKPTIIEKNDTNGDGKVDEVITDLNGNGKGDFMLRDTDHDGEPDRMFFDTDEDGYFETRIFEKKDMYIFLGDFDKDGKYEKIGYDYDKDFKPDKVEDYYG</sequence>
<feature type="non-terminal residue" evidence="4">
    <location>
        <position position="1"/>
    </location>
</feature>
<feature type="region of interest" description="Disordered" evidence="3">
    <location>
        <begin position="97"/>
        <end position="119"/>
    </location>
</feature>
<evidence type="ECO:0008006" key="5">
    <source>
        <dbReference type="Google" id="ProtNLM"/>
    </source>
</evidence>
<dbReference type="AlphaFoldDB" id="A0A382UVT6"/>
<evidence type="ECO:0000313" key="4">
    <source>
        <dbReference type="EMBL" id="SVD38363.1"/>
    </source>
</evidence>
<evidence type="ECO:0000256" key="1">
    <source>
        <dbReference type="ARBA" id="ARBA00022670"/>
    </source>
</evidence>
<dbReference type="Pfam" id="PF13365">
    <property type="entry name" value="Trypsin_2"/>
    <property type="match status" value="1"/>
</dbReference>
<dbReference type="Gene3D" id="2.40.10.120">
    <property type="match status" value="1"/>
</dbReference>
<dbReference type="GO" id="GO:0006508">
    <property type="term" value="P:proteolysis"/>
    <property type="evidence" value="ECO:0007669"/>
    <property type="project" value="UniProtKB-KW"/>
</dbReference>
<evidence type="ECO:0000256" key="2">
    <source>
        <dbReference type="ARBA" id="ARBA00022801"/>
    </source>
</evidence>
<proteinExistence type="predicted"/>
<protein>
    <recommendedName>
        <fullName evidence="5">Peptidase S1 domain-containing protein</fullName>
    </recommendedName>
</protein>
<keyword evidence="2" id="KW-0378">Hydrolase</keyword>
<dbReference type="InterPro" id="IPR051201">
    <property type="entry name" value="Chloro_Bact_Ser_Proteases"/>
</dbReference>
<dbReference type="SUPFAM" id="SSF50494">
    <property type="entry name" value="Trypsin-like serine proteases"/>
    <property type="match status" value="1"/>
</dbReference>
<accession>A0A382UVT6</accession>
<dbReference type="InterPro" id="IPR009003">
    <property type="entry name" value="Peptidase_S1_PA"/>
</dbReference>
<dbReference type="EMBL" id="UINC01147191">
    <property type="protein sequence ID" value="SVD38363.1"/>
    <property type="molecule type" value="Genomic_DNA"/>
</dbReference>
<dbReference type="InterPro" id="IPR001940">
    <property type="entry name" value="Peptidase_S1C"/>
</dbReference>
<feature type="compositionally biased region" description="Basic and acidic residues" evidence="3">
    <location>
        <begin position="98"/>
        <end position="119"/>
    </location>
</feature>
<name>A0A382UVT6_9ZZZZ</name>
<evidence type="ECO:0000256" key="3">
    <source>
        <dbReference type="SAM" id="MobiDB-lite"/>
    </source>
</evidence>
<keyword evidence="1" id="KW-0645">Protease</keyword>
<gene>
    <name evidence="4" type="ORF">METZ01_LOCUS391217</name>
</gene>
<dbReference type="GO" id="GO:0004252">
    <property type="term" value="F:serine-type endopeptidase activity"/>
    <property type="evidence" value="ECO:0007669"/>
    <property type="project" value="InterPro"/>
</dbReference>
<dbReference type="PANTHER" id="PTHR43343">
    <property type="entry name" value="PEPTIDASE S12"/>
    <property type="match status" value="1"/>
</dbReference>
<reference evidence="4" key="1">
    <citation type="submission" date="2018-05" db="EMBL/GenBank/DDBJ databases">
        <authorList>
            <person name="Lanie J.A."/>
            <person name="Ng W.-L."/>
            <person name="Kazmierczak K.M."/>
            <person name="Andrzejewski T.M."/>
            <person name="Davidsen T.M."/>
            <person name="Wayne K.J."/>
            <person name="Tettelin H."/>
            <person name="Glass J.I."/>
            <person name="Rusch D."/>
            <person name="Podicherti R."/>
            <person name="Tsui H.-C.T."/>
            <person name="Winkler M.E."/>
        </authorList>
    </citation>
    <scope>NUCLEOTIDE SEQUENCE</scope>
</reference>